<protein>
    <submittedName>
        <fullName evidence="1">Uncharacterized protein</fullName>
    </submittedName>
</protein>
<proteinExistence type="predicted"/>
<keyword evidence="2" id="KW-1185">Reference proteome</keyword>
<evidence type="ECO:0000313" key="1">
    <source>
        <dbReference type="EMBL" id="KAL0636582.1"/>
    </source>
</evidence>
<dbReference type="Gene3D" id="3.90.640.10">
    <property type="entry name" value="Actin, Chain A, domain 4"/>
    <property type="match status" value="1"/>
</dbReference>
<dbReference type="PANTHER" id="PTHR14187:SF82">
    <property type="entry name" value="FAMILY CHAPERONE, PUTATIVE (AFU_ORTHOLOGUE AFUA_7G08575)-RELATED"/>
    <property type="match status" value="1"/>
</dbReference>
<dbReference type="SUPFAM" id="SSF53067">
    <property type="entry name" value="Actin-like ATPase domain"/>
    <property type="match status" value="2"/>
</dbReference>
<accession>A0ABR3GLC7</accession>
<organism evidence="1 2">
    <name type="scientific">Discina gigas</name>
    <dbReference type="NCBI Taxonomy" id="1032678"/>
    <lineage>
        <taxon>Eukaryota</taxon>
        <taxon>Fungi</taxon>
        <taxon>Dikarya</taxon>
        <taxon>Ascomycota</taxon>
        <taxon>Pezizomycotina</taxon>
        <taxon>Pezizomycetes</taxon>
        <taxon>Pezizales</taxon>
        <taxon>Discinaceae</taxon>
        <taxon>Discina</taxon>
    </lineage>
</organism>
<sequence>MPIRKRSMRATPKLETKRPVDLVADYLSCLRKHTLESLIRKYGGAFLDATPIDYILTVPAMWSDSAKSLTLQAAESAGFGSQSEIQLVSEPDAAAAWTLLREVQHHGLKLHDAFVVVDCGGGTVDLISYEIVELSPTFTVKECAVGTGKLCGSTFLNQAFEELVKLRLGERYGLMKQVSRNKMLDQFEDTLKRDFMDTEAESEFSCPAILLVGGFGSSEYLFKRLKSELVRKRQGEDIKPLEILQPPNAWSAVARGAALGIHISSRRARRHYGTEFSEIFNPDKHPLKNLTYCPYGEGRLCDHCMEWYITRGDQISEDDPISVPFYHRVGLDDSMIFTHTLFECEGESPPKYGNQDDNPVKKLCSLVSDLSGMPKGSFIERMGPHSIAYLEVHFQLVITRQSAMLVFHLESCGERYDTVAVKYLHD</sequence>
<name>A0ABR3GLC7_9PEZI</name>
<dbReference type="EMBL" id="JBBBZM010000047">
    <property type="protein sequence ID" value="KAL0636582.1"/>
    <property type="molecule type" value="Genomic_DNA"/>
</dbReference>
<dbReference type="CDD" id="cd10170">
    <property type="entry name" value="ASKHA_NBD_HSP70"/>
    <property type="match status" value="1"/>
</dbReference>
<reference evidence="1 2" key="1">
    <citation type="submission" date="2024-02" db="EMBL/GenBank/DDBJ databases">
        <title>Discinaceae phylogenomics.</title>
        <authorList>
            <person name="Dirks A.C."/>
            <person name="James T.Y."/>
        </authorList>
    </citation>
    <scope>NUCLEOTIDE SEQUENCE [LARGE SCALE GENOMIC DNA]</scope>
    <source>
        <strain evidence="1 2">ACD0624</strain>
    </source>
</reference>
<dbReference type="Proteomes" id="UP001447188">
    <property type="component" value="Unassembled WGS sequence"/>
</dbReference>
<gene>
    <name evidence="1" type="ORF">Q9L58_004426</name>
</gene>
<dbReference type="Gene3D" id="3.30.420.40">
    <property type="match status" value="2"/>
</dbReference>
<comment type="caution">
    <text evidence="1">The sequence shown here is derived from an EMBL/GenBank/DDBJ whole genome shotgun (WGS) entry which is preliminary data.</text>
</comment>
<evidence type="ECO:0000313" key="2">
    <source>
        <dbReference type="Proteomes" id="UP001447188"/>
    </source>
</evidence>
<dbReference type="PANTHER" id="PTHR14187">
    <property type="entry name" value="ALPHA KINASE/ELONGATION FACTOR 2 KINASE"/>
    <property type="match status" value="1"/>
</dbReference>
<dbReference type="InterPro" id="IPR043129">
    <property type="entry name" value="ATPase_NBD"/>
</dbReference>